<evidence type="ECO:0000256" key="7">
    <source>
        <dbReference type="RuleBase" id="RU004003"/>
    </source>
</evidence>
<comment type="similarity">
    <text evidence="7">Belongs to the bacterial secretin family.</text>
</comment>
<dbReference type="GO" id="GO:0009279">
    <property type="term" value="C:cell outer membrane"/>
    <property type="evidence" value="ECO:0007669"/>
    <property type="project" value="UniProtKB-SubCell"/>
</dbReference>
<keyword evidence="3" id="KW-0732">Signal</keyword>
<comment type="subcellular location">
    <subcellularLocation>
        <location evidence="8">Cell outer membrane</location>
    </subcellularLocation>
    <subcellularLocation>
        <location evidence="1">Membrane</location>
    </subcellularLocation>
</comment>
<evidence type="ECO:0000313" key="11">
    <source>
        <dbReference type="Proteomes" id="UP000182350"/>
    </source>
</evidence>
<dbReference type="InterPro" id="IPR038591">
    <property type="entry name" value="NolW-like_sf"/>
</dbReference>
<evidence type="ECO:0000256" key="2">
    <source>
        <dbReference type="ARBA" id="ARBA00022448"/>
    </source>
</evidence>
<dbReference type="SMART" id="SM00965">
    <property type="entry name" value="STN"/>
    <property type="match status" value="1"/>
</dbReference>
<organism evidence="10 11">
    <name type="scientific">Marinospirillum alkaliphilum DSM 21637</name>
    <dbReference type="NCBI Taxonomy" id="1122209"/>
    <lineage>
        <taxon>Bacteria</taxon>
        <taxon>Pseudomonadati</taxon>
        <taxon>Pseudomonadota</taxon>
        <taxon>Gammaproteobacteria</taxon>
        <taxon>Oceanospirillales</taxon>
        <taxon>Oceanospirillaceae</taxon>
        <taxon>Marinospirillum</taxon>
    </lineage>
</organism>
<evidence type="ECO:0000256" key="4">
    <source>
        <dbReference type="ARBA" id="ARBA00022927"/>
    </source>
</evidence>
<keyword evidence="4" id="KW-0653">Protein transport</keyword>
<dbReference type="Pfam" id="PF03958">
    <property type="entry name" value="Secretin_N"/>
    <property type="match status" value="1"/>
</dbReference>
<dbReference type="InterPro" id="IPR004846">
    <property type="entry name" value="T2SS/T3SS_dom"/>
</dbReference>
<evidence type="ECO:0000256" key="5">
    <source>
        <dbReference type="ARBA" id="ARBA00023136"/>
    </source>
</evidence>
<sequence length="588" mass="64394">MTVFSYRASKLIALLLTGLLMQSHALASERVLIGLDFQRTLQDSSRLVLQFSEPAPLPEAIQNRQGLLLRLVGTEIRADLQNIYDTSDFATLVTSIQLEQRGRIAEIQLDARGEYSYVLNQAENQLMIELAPTPVKTTETAAGPRFRYTGEKISLNYQDIPVRQLLGQLADFLGLNLIASDSVTGNITLLLNDVPSDQALDIILTTKGLASRQQGNVLLVAPAAQLVALEEEQQRATQSAEVSVPLEDAFIRISYTRAADIHRFIMGDQQSSPSATVLSGLSSTSEVSPATLATTRRFMSSRGHLLVDERTNTLYVRDTPEQVARIRDIVQTLDIPVQQVMIEARIVVARSGVSNELGVSWGASRATGSARAGNLTTERTRSLGAMDNEQSLNSNRGGTIDFNPSSGVNFGFVSNNLILDLELAALETENRSEIISQPRVITSDRVKAVIRSGEEIPYETVNADGERATAFRQAELRLEVTPNIVSNGRIFLELQVNNDSKGEETLRAGPTINTNAVETQVLVNNGETLVIGGIFTSQQLNAVAKTPFFGDLPLVGWLFRRSFSSNEKVELLVFITPRLINDTTLARN</sequence>
<dbReference type="STRING" id="1122209.SAMN02745752_01285"/>
<dbReference type="InterPro" id="IPR001775">
    <property type="entry name" value="GspD/PilQ"/>
</dbReference>
<dbReference type="GO" id="GO:0009306">
    <property type="term" value="P:protein secretion"/>
    <property type="evidence" value="ECO:0007669"/>
    <property type="project" value="InterPro"/>
</dbReference>
<proteinExistence type="inferred from homology"/>
<dbReference type="Proteomes" id="UP000182350">
    <property type="component" value="Unassembled WGS sequence"/>
</dbReference>
<keyword evidence="2 8" id="KW-0813">Transport</keyword>
<dbReference type="InterPro" id="IPR021731">
    <property type="entry name" value="AMIN_dom"/>
</dbReference>
<dbReference type="InterPro" id="IPR011662">
    <property type="entry name" value="Secretin/TonB_short_N"/>
</dbReference>
<dbReference type="OrthoDB" id="9779724at2"/>
<gene>
    <name evidence="10" type="ORF">SAMN02745752_01285</name>
</gene>
<accession>A0A1K1W6H9</accession>
<dbReference type="PANTHER" id="PTHR30604:SF1">
    <property type="entry name" value="DNA UTILIZATION PROTEIN HOFQ"/>
    <property type="match status" value="1"/>
</dbReference>
<evidence type="ECO:0000256" key="1">
    <source>
        <dbReference type="ARBA" id="ARBA00004370"/>
    </source>
</evidence>
<dbReference type="PANTHER" id="PTHR30604">
    <property type="entry name" value="PROTEIN TRANSPORT PROTEIN HOFQ"/>
    <property type="match status" value="1"/>
</dbReference>
<dbReference type="InterPro" id="IPR013355">
    <property type="entry name" value="Pilus_4_PilQ"/>
</dbReference>
<name>A0A1K1W6H9_9GAMM</name>
<reference evidence="10 11" key="1">
    <citation type="submission" date="2016-11" db="EMBL/GenBank/DDBJ databases">
        <authorList>
            <person name="Jaros S."/>
            <person name="Januszkiewicz K."/>
            <person name="Wedrychowicz H."/>
        </authorList>
    </citation>
    <scope>NUCLEOTIDE SEQUENCE [LARGE SCALE GENOMIC DNA]</scope>
    <source>
        <strain evidence="10 11">DSM 21637</strain>
    </source>
</reference>
<dbReference type="Pfam" id="PF11741">
    <property type="entry name" value="AMIN"/>
    <property type="match status" value="1"/>
</dbReference>
<dbReference type="InterPro" id="IPR005644">
    <property type="entry name" value="NolW-like"/>
</dbReference>
<feature type="domain" description="Secretin/TonB short N-terminal" evidence="9">
    <location>
        <begin position="175"/>
        <end position="223"/>
    </location>
</feature>
<dbReference type="PRINTS" id="PR00811">
    <property type="entry name" value="BCTERIALGSPD"/>
</dbReference>
<evidence type="ECO:0000259" key="9">
    <source>
        <dbReference type="SMART" id="SM00965"/>
    </source>
</evidence>
<evidence type="ECO:0000256" key="8">
    <source>
        <dbReference type="RuleBase" id="RU004004"/>
    </source>
</evidence>
<evidence type="ECO:0000256" key="3">
    <source>
        <dbReference type="ARBA" id="ARBA00022729"/>
    </source>
</evidence>
<dbReference type="InterPro" id="IPR051808">
    <property type="entry name" value="Type_IV_pilus_biogenesis"/>
</dbReference>
<evidence type="ECO:0000313" key="10">
    <source>
        <dbReference type="EMBL" id="SFX32413.1"/>
    </source>
</evidence>
<protein>
    <submittedName>
        <fullName evidence="10">Type IV pilus assembly protein PilQ</fullName>
    </submittedName>
</protein>
<keyword evidence="6" id="KW-0998">Cell outer membrane</keyword>
<evidence type="ECO:0000256" key="6">
    <source>
        <dbReference type="ARBA" id="ARBA00023237"/>
    </source>
</evidence>
<dbReference type="Pfam" id="PF00263">
    <property type="entry name" value="Secretin"/>
    <property type="match status" value="1"/>
</dbReference>
<dbReference type="EMBL" id="FPJW01000003">
    <property type="protein sequence ID" value="SFX32413.1"/>
    <property type="molecule type" value="Genomic_DNA"/>
</dbReference>
<keyword evidence="11" id="KW-1185">Reference proteome</keyword>
<dbReference type="Gene3D" id="3.30.1370.120">
    <property type="match status" value="1"/>
</dbReference>
<dbReference type="Gene3D" id="2.60.40.3470">
    <property type="match status" value="1"/>
</dbReference>
<dbReference type="Gene3D" id="3.30.1370.130">
    <property type="match status" value="1"/>
</dbReference>
<keyword evidence="5" id="KW-0472">Membrane</keyword>
<dbReference type="AlphaFoldDB" id="A0A1K1W6H9"/>
<dbReference type="NCBIfam" id="TIGR02515">
    <property type="entry name" value="IV_pilus_PilQ"/>
    <property type="match status" value="1"/>
</dbReference>